<sequence>MPKFNFFRLPTNVFLNITPTTGTKPNPMGKDTSMVKSMFHHTIPQVLGVQGRATVNIYVGTSRSFRCRLGSLIIFRTHVYLNISLFIGTISIRIKFRFNLAPIKYLCLSI</sequence>
<dbReference type="Proteomes" id="UP000003163">
    <property type="component" value="Unassembled WGS sequence"/>
</dbReference>
<protein>
    <submittedName>
        <fullName evidence="2">Uncharacterized protein</fullName>
    </submittedName>
</protein>
<comment type="caution">
    <text evidence="2">The sequence shown here is derived from an EMBL/GenBank/DDBJ whole genome shotgun (WGS) entry which is preliminary data.</text>
</comment>
<reference evidence="3" key="2">
    <citation type="submission" date="2015-07" db="EMBL/GenBank/DDBJ databases">
        <title>Contrasting host-pathogen interactions and genome evolution in two generalist and specialist microsporidian pathogens of mosquitoes.</title>
        <authorList>
            <consortium name="The Broad Institute Genomics Platform"/>
            <consortium name="The Broad Institute Genome Sequencing Center for Infectious Disease"/>
            <person name="Cuomo C.A."/>
            <person name="Sanscrainte N.D."/>
            <person name="Goldberg J.M."/>
            <person name="Heiman D."/>
            <person name="Young S."/>
            <person name="Zeng Q."/>
            <person name="Becnel J.J."/>
            <person name="Birren B.W."/>
        </authorList>
    </citation>
    <scope>NUCLEOTIDE SEQUENCE [LARGE SCALE GENOMIC DNA]</scope>
    <source>
        <strain evidence="3">USNM 41457</strain>
    </source>
</reference>
<accession>J8ZPT0</accession>
<keyword evidence="1" id="KW-1133">Transmembrane helix</keyword>
<evidence type="ECO:0000313" key="2">
    <source>
        <dbReference type="EMBL" id="EJW01698.1"/>
    </source>
</evidence>
<organism evidence="2 3">
    <name type="scientific">Edhazardia aedis (strain USNM 41457)</name>
    <name type="common">Microsporidian parasite</name>
    <dbReference type="NCBI Taxonomy" id="1003232"/>
    <lineage>
        <taxon>Eukaryota</taxon>
        <taxon>Fungi</taxon>
        <taxon>Fungi incertae sedis</taxon>
        <taxon>Microsporidia</taxon>
        <taxon>Edhazardia</taxon>
    </lineage>
</organism>
<name>J8ZPT0_EDHAE</name>
<dbReference type="InParanoid" id="J8ZPT0"/>
<evidence type="ECO:0000256" key="1">
    <source>
        <dbReference type="SAM" id="Phobius"/>
    </source>
</evidence>
<evidence type="ECO:0000313" key="3">
    <source>
        <dbReference type="Proteomes" id="UP000003163"/>
    </source>
</evidence>
<keyword evidence="1" id="KW-0472">Membrane</keyword>
<gene>
    <name evidence="2" type="ORF">EDEG_03778</name>
</gene>
<dbReference type="VEuPathDB" id="MicrosporidiaDB:EDEG_03778"/>
<reference evidence="2 3" key="1">
    <citation type="submission" date="2011-08" db="EMBL/GenBank/DDBJ databases">
        <authorList>
            <person name="Liu Z.J."/>
            <person name="Shi F.L."/>
            <person name="Lu J.Q."/>
            <person name="Li M."/>
            <person name="Wang Z.L."/>
        </authorList>
    </citation>
    <scope>NUCLEOTIDE SEQUENCE [LARGE SCALE GENOMIC DNA]</scope>
    <source>
        <strain evidence="2 3">USNM 41457</strain>
    </source>
</reference>
<feature type="transmembrane region" description="Helical" evidence="1">
    <location>
        <begin position="73"/>
        <end position="94"/>
    </location>
</feature>
<proteinExistence type="predicted"/>
<dbReference type="AlphaFoldDB" id="J8ZPT0"/>
<keyword evidence="1" id="KW-0812">Transmembrane</keyword>
<keyword evidence="3" id="KW-1185">Reference proteome</keyword>
<dbReference type="EMBL" id="AFBI03000121">
    <property type="protein sequence ID" value="EJW01698.1"/>
    <property type="molecule type" value="Genomic_DNA"/>
</dbReference>
<dbReference type="HOGENOM" id="CLU_2171029_0_0_1"/>